<proteinExistence type="inferred from homology"/>
<feature type="transmembrane region" description="Helical" evidence="8">
    <location>
        <begin position="297"/>
        <end position="318"/>
    </location>
</feature>
<comment type="subcellular location">
    <subcellularLocation>
        <location evidence="1">Cell membrane</location>
        <topology evidence="1">Multi-pass membrane protein</topology>
    </subcellularLocation>
</comment>
<feature type="transmembrane region" description="Helical" evidence="8">
    <location>
        <begin position="426"/>
        <end position="444"/>
    </location>
</feature>
<evidence type="ECO:0000256" key="1">
    <source>
        <dbReference type="ARBA" id="ARBA00004651"/>
    </source>
</evidence>
<dbReference type="EMBL" id="JAQQKV010000003">
    <property type="protein sequence ID" value="MDC7677300.1"/>
    <property type="molecule type" value="Genomic_DNA"/>
</dbReference>
<dbReference type="PANTHER" id="PTHR30250">
    <property type="entry name" value="PST FAMILY PREDICTED COLANIC ACID TRANSPORTER"/>
    <property type="match status" value="1"/>
</dbReference>
<evidence type="ECO:0000256" key="5">
    <source>
        <dbReference type="ARBA" id="ARBA00022989"/>
    </source>
</evidence>
<protein>
    <submittedName>
        <fullName evidence="9">Oligosaccharide flippase family protein</fullName>
    </submittedName>
</protein>
<feature type="transmembrane region" description="Helical" evidence="8">
    <location>
        <begin position="35"/>
        <end position="53"/>
    </location>
</feature>
<name>A0ABT5HM19_9CAUL</name>
<keyword evidence="5 8" id="KW-1133">Transmembrane helix</keyword>
<sequence>MTTQPAPSSGDTPPANPSLSGRTAKAGAWSISGRLMAKVLDFVALLILARFLGPADFGLVAMAMTAVFIVETVLDLPITTVLLREDHLTDDMFNTAFTLGLMRSLIVATVLGALALPMSLFYNEPRLLPLIACLAISPVMRGLISPRLILFAKRFDFSKSFILDVASKSVSLIAVATVAILTRSYWALAIGTITTAVVFVTLTYVFAPMKPSLTFKEWPRFANVVGWSTLTQFISSVNWQMDRLILPRYIDLVPFGRFTAATDMVNIPYQAIALPTIGPINAAFATLIQSPKDLGAAYLKASAGIPMLITPVLLSLAMLSTPVLNVLFGDKWLEAAPYLTALALTAMIVLPSFPLPCLAMVLNRNQFVSMRGIAELAVKLPIMLFAASQYGVYGAIATQAIAATAVVIFSMFSVRTLIGLKIRDQIGALVPYLLGLAAMAATIYGLKPRVWFDKGIFLEVISIGLVVAPALIIYVLVVFTVWGLAGRPNTIEHTIVHKGQGIVRRLLKK</sequence>
<evidence type="ECO:0000313" key="9">
    <source>
        <dbReference type="EMBL" id="MDC7677300.1"/>
    </source>
</evidence>
<accession>A0ABT5HM19</accession>
<keyword evidence="10" id="KW-1185">Reference proteome</keyword>
<keyword evidence="4 8" id="KW-0812">Transmembrane</keyword>
<dbReference type="PANTHER" id="PTHR30250:SF10">
    <property type="entry name" value="LIPOPOLYSACCHARIDE BIOSYNTHESIS PROTEIN WZXC"/>
    <property type="match status" value="1"/>
</dbReference>
<evidence type="ECO:0000256" key="2">
    <source>
        <dbReference type="ARBA" id="ARBA00007430"/>
    </source>
</evidence>
<feature type="region of interest" description="Disordered" evidence="7">
    <location>
        <begin position="1"/>
        <end position="21"/>
    </location>
</feature>
<feature type="transmembrane region" description="Helical" evidence="8">
    <location>
        <begin position="128"/>
        <end position="149"/>
    </location>
</feature>
<evidence type="ECO:0000313" key="10">
    <source>
        <dbReference type="Proteomes" id="UP001218579"/>
    </source>
</evidence>
<evidence type="ECO:0000256" key="3">
    <source>
        <dbReference type="ARBA" id="ARBA00022475"/>
    </source>
</evidence>
<dbReference type="InterPro" id="IPR050833">
    <property type="entry name" value="Poly_Biosynth_Transport"/>
</dbReference>
<feature type="transmembrane region" description="Helical" evidence="8">
    <location>
        <begin position="456"/>
        <end position="485"/>
    </location>
</feature>
<reference evidence="9 10" key="1">
    <citation type="submission" date="2023-01" db="EMBL/GenBank/DDBJ databases">
        <title>Novel species of the genus Asticcacaulis isolated from rivers.</title>
        <authorList>
            <person name="Lu H."/>
        </authorList>
    </citation>
    <scope>NUCLEOTIDE SEQUENCE [LARGE SCALE GENOMIC DNA]</scope>
    <source>
        <strain evidence="9 10">LKC15W</strain>
    </source>
</reference>
<comment type="similarity">
    <text evidence="2">Belongs to the polysaccharide synthase family.</text>
</comment>
<feature type="transmembrane region" description="Helical" evidence="8">
    <location>
        <begin position="59"/>
        <end position="83"/>
    </location>
</feature>
<dbReference type="RefSeq" id="WP_272745624.1">
    <property type="nucleotide sequence ID" value="NZ_JAQQKV010000003.1"/>
</dbReference>
<evidence type="ECO:0000256" key="6">
    <source>
        <dbReference type="ARBA" id="ARBA00023136"/>
    </source>
</evidence>
<gene>
    <name evidence="9" type="ORF">PQU98_14235</name>
</gene>
<feature type="transmembrane region" description="Helical" evidence="8">
    <location>
        <begin position="338"/>
        <end position="361"/>
    </location>
</feature>
<evidence type="ECO:0000256" key="8">
    <source>
        <dbReference type="SAM" id="Phobius"/>
    </source>
</evidence>
<evidence type="ECO:0000256" key="7">
    <source>
        <dbReference type="SAM" id="MobiDB-lite"/>
    </source>
</evidence>
<evidence type="ECO:0000256" key="4">
    <source>
        <dbReference type="ARBA" id="ARBA00022692"/>
    </source>
</evidence>
<keyword evidence="6 8" id="KW-0472">Membrane</keyword>
<comment type="caution">
    <text evidence="9">The sequence shown here is derived from an EMBL/GenBank/DDBJ whole genome shotgun (WGS) entry which is preliminary data.</text>
</comment>
<keyword evidence="3" id="KW-1003">Cell membrane</keyword>
<dbReference type="Proteomes" id="UP001218579">
    <property type="component" value="Unassembled WGS sequence"/>
</dbReference>
<feature type="transmembrane region" description="Helical" evidence="8">
    <location>
        <begin position="186"/>
        <end position="207"/>
    </location>
</feature>
<dbReference type="Pfam" id="PF13440">
    <property type="entry name" value="Polysacc_synt_3"/>
    <property type="match status" value="1"/>
</dbReference>
<feature type="transmembrane region" description="Helical" evidence="8">
    <location>
        <begin position="396"/>
        <end position="414"/>
    </location>
</feature>
<feature type="transmembrane region" description="Helical" evidence="8">
    <location>
        <begin position="104"/>
        <end position="122"/>
    </location>
</feature>
<organism evidence="9 10">
    <name type="scientific">Asticcacaulis machinosus</name>
    <dbReference type="NCBI Taxonomy" id="2984211"/>
    <lineage>
        <taxon>Bacteria</taxon>
        <taxon>Pseudomonadati</taxon>
        <taxon>Pseudomonadota</taxon>
        <taxon>Alphaproteobacteria</taxon>
        <taxon>Caulobacterales</taxon>
        <taxon>Caulobacteraceae</taxon>
        <taxon>Asticcacaulis</taxon>
    </lineage>
</organism>